<dbReference type="PRINTS" id="PR00705">
    <property type="entry name" value="PAPAIN"/>
</dbReference>
<dbReference type="InterPro" id="IPR025660">
    <property type="entry name" value="Pept_his_AS"/>
</dbReference>
<name>F0Y0Q5_AURAN</name>
<dbReference type="SMART" id="SM00645">
    <property type="entry name" value="Pept_C1"/>
    <property type="match status" value="1"/>
</dbReference>
<dbReference type="Proteomes" id="UP000002729">
    <property type="component" value="Unassembled WGS sequence"/>
</dbReference>
<evidence type="ECO:0000259" key="4">
    <source>
        <dbReference type="SMART" id="SM00848"/>
    </source>
</evidence>
<keyword evidence="6" id="KW-1185">Reference proteome</keyword>
<dbReference type="InterPro" id="IPR038765">
    <property type="entry name" value="Papain-like_cys_pep_sf"/>
</dbReference>
<dbReference type="InterPro" id="IPR013128">
    <property type="entry name" value="Peptidase_C1A"/>
</dbReference>
<feature type="domain" description="Peptidase C1A papain C-terminal" evidence="3">
    <location>
        <begin position="73"/>
        <end position="311"/>
    </location>
</feature>
<dbReference type="GO" id="GO:0008234">
    <property type="term" value="F:cysteine-type peptidase activity"/>
    <property type="evidence" value="ECO:0007669"/>
    <property type="project" value="InterPro"/>
</dbReference>
<organism evidence="6">
    <name type="scientific">Aureococcus anophagefferens</name>
    <name type="common">Harmful bloom alga</name>
    <dbReference type="NCBI Taxonomy" id="44056"/>
    <lineage>
        <taxon>Eukaryota</taxon>
        <taxon>Sar</taxon>
        <taxon>Stramenopiles</taxon>
        <taxon>Ochrophyta</taxon>
        <taxon>Pelagophyceae</taxon>
        <taxon>Pelagomonadales</taxon>
        <taxon>Pelagomonadaceae</taxon>
        <taxon>Aureococcus</taxon>
    </lineage>
</organism>
<dbReference type="PROSITE" id="PS00639">
    <property type="entry name" value="THIOL_PROTEASE_HIS"/>
    <property type="match status" value="1"/>
</dbReference>
<sequence length="313" mass="33206">MRDYAVKVDAGDYERRLDIFAEKLRSIEAHDSSDFRLGLNRFSHLTEDEFASMYRRPMSRVPAPPVDAVAPETSASVDWVAEGVVTRVYEQGACAACWTFAASGALEGAFALATGRKGANLTAFSQQQIVECDNITWHGKRVDNGCHGTWYGMDSAYAYIETNGGLCTEAAYPYVGANSTDWTTCHASENGCAIVSGSAPANHTDVAPASEAALAAAVAKQPVSVVVDASCQGFMSYAGGVWTKDCGTKLDHAVLVVGYGFDAPSNTSYWKVKNSWGAAWGEAGYVRLARGLAGTGGHGIMDIASTASYPTFA</sequence>
<dbReference type="PANTHER" id="PTHR12411">
    <property type="entry name" value="CYSTEINE PROTEASE FAMILY C1-RELATED"/>
    <property type="match status" value="1"/>
</dbReference>
<accession>F0Y0Q5</accession>
<proteinExistence type="inferred from homology"/>
<dbReference type="CDD" id="cd02248">
    <property type="entry name" value="Peptidase_C1A"/>
    <property type="match status" value="1"/>
</dbReference>
<dbReference type="InterPro" id="IPR013201">
    <property type="entry name" value="Prot_inhib_I29"/>
</dbReference>
<evidence type="ECO:0008006" key="7">
    <source>
        <dbReference type="Google" id="ProtNLM"/>
    </source>
</evidence>
<evidence type="ECO:0000256" key="2">
    <source>
        <dbReference type="ARBA" id="ARBA00023145"/>
    </source>
</evidence>
<dbReference type="OMA" id="TCHASEN"/>
<dbReference type="SMART" id="SM00848">
    <property type="entry name" value="Inhibitor_I29"/>
    <property type="match status" value="1"/>
</dbReference>
<keyword evidence="2" id="KW-0865">Zymogen</keyword>
<dbReference type="InterPro" id="IPR000668">
    <property type="entry name" value="Peptidase_C1A_C"/>
</dbReference>
<protein>
    <recommendedName>
        <fullName evidence="7">Peptidase C1A papain C-terminal domain-containing protein</fullName>
    </recommendedName>
</protein>
<dbReference type="InterPro" id="IPR039417">
    <property type="entry name" value="Peptidase_C1A_papain-like"/>
</dbReference>
<dbReference type="Gene3D" id="3.90.70.10">
    <property type="entry name" value="Cysteine proteinases"/>
    <property type="match status" value="1"/>
</dbReference>
<dbReference type="AlphaFoldDB" id="F0Y0Q5"/>
<evidence type="ECO:0000313" key="6">
    <source>
        <dbReference type="Proteomes" id="UP000002729"/>
    </source>
</evidence>
<feature type="domain" description="Cathepsin propeptide inhibitor" evidence="4">
    <location>
        <begin position="1"/>
        <end position="50"/>
    </location>
</feature>
<dbReference type="GeneID" id="20219391"/>
<evidence type="ECO:0000256" key="1">
    <source>
        <dbReference type="ARBA" id="ARBA00008455"/>
    </source>
</evidence>
<dbReference type="Pfam" id="PF00112">
    <property type="entry name" value="Peptidase_C1"/>
    <property type="match status" value="1"/>
</dbReference>
<dbReference type="eggNOG" id="KOG1543">
    <property type="taxonomic scope" value="Eukaryota"/>
</dbReference>
<comment type="similarity">
    <text evidence="1">Belongs to the peptidase C1 family.</text>
</comment>
<reference evidence="5 6" key="1">
    <citation type="journal article" date="2011" name="Proc. Natl. Acad. Sci. U.S.A.">
        <title>Niche of harmful alga Aureococcus anophagefferens revealed through ecogenomics.</title>
        <authorList>
            <person name="Gobler C.J."/>
            <person name="Berry D.L."/>
            <person name="Dyhrman S.T."/>
            <person name="Wilhelm S.W."/>
            <person name="Salamov A."/>
            <person name="Lobanov A.V."/>
            <person name="Zhang Y."/>
            <person name="Collier J.L."/>
            <person name="Wurch L.L."/>
            <person name="Kustka A.B."/>
            <person name="Dill B.D."/>
            <person name="Shah M."/>
            <person name="VerBerkmoes N.C."/>
            <person name="Kuo A."/>
            <person name="Terry A."/>
            <person name="Pangilinan J."/>
            <person name="Lindquist E.A."/>
            <person name="Lucas S."/>
            <person name="Paulsen I.T."/>
            <person name="Hattenrath-Lehmann T.K."/>
            <person name="Talmage S.C."/>
            <person name="Walker E.A."/>
            <person name="Koch F."/>
            <person name="Burson A.M."/>
            <person name="Marcoval M.A."/>
            <person name="Tang Y.Z."/>
            <person name="Lecleir G.R."/>
            <person name="Coyne K.J."/>
            <person name="Berg G.M."/>
            <person name="Bertrand E.M."/>
            <person name="Saito M.A."/>
            <person name="Gladyshev V.N."/>
            <person name="Grigoriev I.V."/>
        </authorList>
    </citation>
    <scope>NUCLEOTIDE SEQUENCE [LARGE SCALE GENOMIC DNA]</scope>
    <source>
        <strain evidence="6">CCMP 1984</strain>
    </source>
</reference>
<dbReference type="InParanoid" id="F0Y0Q5"/>
<dbReference type="EMBL" id="GL833122">
    <property type="protein sequence ID" value="EGB11258.1"/>
    <property type="molecule type" value="Genomic_DNA"/>
</dbReference>
<evidence type="ECO:0000313" key="5">
    <source>
        <dbReference type="EMBL" id="EGB11258.1"/>
    </source>
</evidence>
<dbReference type="OrthoDB" id="10253408at2759"/>
<dbReference type="GO" id="GO:0006508">
    <property type="term" value="P:proteolysis"/>
    <property type="evidence" value="ECO:0007669"/>
    <property type="project" value="InterPro"/>
</dbReference>
<dbReference type="Pfam" id="PF08246">
    <property type="entry name" value="Inhibitor_I29"/>
    <property type="match status" value="1"/>
</dbReference>
<evidence type="ECO:0000259" key="3">
    <source>
        <dbReference type="SMART" id="SM00645"/>
    </source>
</evidence>
<dbReference type="SUPFAM" id="SSF54001">
    <property type="entry name" value="Cysteine proteinases"/>
    <property type="match status" value="1"/>
</dbReference>
<dbReference type="KEGG" id="aaf:AURANDRAFT_21060"/>
<dbReference type="RefSeq" id="XP_009033646.1">
    <property type="nucleotide sequence ID" value="XM_009035398.1"/>
</dbReference>
<gene>
    <name evidence="5" type="ORF">AURANDRAFT_21060</name>
</gene>